<dbReference type="Proteomes" id="UP000663874">
    <property type="component" value="Unassembled WGS sequence"/>
</dbReference>
<sequence length="124" mass="13471">SNIKAKNKECPLCRATIEDSVVQLLAGPIKPSLQRQRQQQTIPILPLVVNVVPSVEDLIDEVAVRELCDRLASARQAAVASLNDLDNLPLITASTTLEYGAQFSHEESNIYGLVTLQAPTVLLP</sequence>
<dbReference type="AlphaFoldDB" id="A0A820LEB0"/>
<evidence type="ECO:0000313" key="2">
    <source>
        <dbReference type="Proteomes" id="UP000663874"/>
    </source>
</evidence>
<organism evidence="1 2">
    <name type="scientific">Rotaria sordida</name>
    <dbReference type="NCBI Taxonomy" id="392033"/>
    <lineage>
        <taxon>Eukaryota</taxon>
        <taxon>Metazoa</taxon>
        <taxon>Spiralia</taxon>
        <taxon>Gnathifera</taxon>
        <taxon>Rotifera</taxon>
        <taxon>Eurotatoria</taxon>
        <taxon>Bdelloidea</taxon>
        <taxon>Philodinida</taxon>
        <taxon>Philodinidae</taxon>
        <taxon>Rotaria</taxon>
    </lineage>
</organism>
<protein>
    <submittedName>
        <fullName evidence="1">Uncharacterized protein</fullName>
    </submittedName>
</protein>
<reference evidence="1" key="1">
    <citation type="submission" date="2021-02" db="EMBL/GenBank/DDBJ databases">
        <authorList>
            <person name="Nowell W R."/>
        </authorList>
    </citation>
    <scope>NUCLEOTIDE SEQUENCE</scope>
</reference>
<gene>
    <name evidence="1" type="ORF">FNK824_LOCUS42486</name>
</gene>
<feature type="non-terminal residue" evidence="1">
    <location>
        <position position="1"/>
    </location>
</feature>
<feature type="non-terminal residue" evidence="1">
    <location>
        <position position="124"/>
    </location>
</feature>
<name>A0A820LEB0_9BILA</name>
<dbReference type="EMBL" id="CAJOBE010050446">
    <property type="protein sequence ID" value="CAF4355402.1"/>
    <property type="molecule type" value="Genomic_DNA"/>
</dbReference>
<evidence type="ECO:0000313" key="1">
    <source>
        <dbReference type="EMBL" id="CAF4355402.1"/>
    </source>
</evidence>
<accession>A0A820LEB0</accession>
<proteinExistence type="predicted"/>
<comment type="caution">
    <text evidence="1">The sequence shown here is derived from an EMBL/GenBank/DDBJ whole genome shotgun (WGS) entry which is preliminary data.</text>
</comment>